<evidence type="ECO:0000259" key="9">
    <source>
        <dbReference type="Pfam" id="PF16886"/>
    </source>
</evidence>
<dbReference type="InterPro" id="IPR023366">
    <property type="entry name" value="ATP_synth_asu-like_sf"/>
</dbReference>
<dbReference type="GO" id="GO:0046034">
    <property type="term" value="P:ATP metabolic process"/>
    <property type="evidence" value="ECO:0007669"/>
    <property type="project" value="InterPro"/>
</dbReference>
<dbReference type="InterPro" id="IPR000194">
    <property type="entry name" value="ATPase_F1/V1/A1_a/bsu_nucl-bd"/>
</dbReference>
<keyword evidence="5" id="KW-1278">Translocase</keyword>
<dbReference type="Pfam" id="PF22919">
    <property type="entry name" value="ATP-synt_VA_C"/>
    <property type="match status" value="1"/>
</dbReference>
<comment type="caution">
    <text evidence="11">The sequence shown here is derived from an EMBL/GenBank/DDBJ whole genome shotgun (WGS) entry which is preliminary data.</text>
</comment>
<dbReference type="InterPro" id="IPR004100">
    <property type="entry name" value="ATPase_F1/V1/A1_a/bsu_N"/>
</dbReference>
<evidence type="ECO:0000256" key="4">
    <source>
        <dbReference type="ARBA" id="ARBA00022840"/>
    </source>
</evidence>
<dbReference type="SUPFAM" id="SSF47917">
    <property type="entry name" value="C-terminal domain of alpha and beta subunits of F1 ATP synthase"/>
    <property type="match status" value="1"/>
</dbReference>
<evidence type="ECO:0008006" key="12">
    <source>
        <dbReference type="Google" id="ProtNLM"/>
    </source>
</evidence>
<feature type="domain" description="ATPase F1/V1/A1 complex alpha/beta subunit N-terminal" evidence="8">
    <location>
        <begin position="16"/>
        <end position="77"/>
    </location>
</feature>
<evidence type="ECO:0000256" key="5">
    <source>
        <dbReference type="ARBA" id="ARBA00022967"/>
    </source>
</evidence>
<dbReference type="Gene3D" id="1.10.1140.10">
    <property type="entry name" value="Bovine Mitochondrial F1-atpase, Atp Synthase Beta Chain, Chain D, domain 3"/>
    <property type="match status" value="1"/>
</dbReference>
<dbReference type="Pfam" id="PF02874">
    <property type="entry name" value="ATP-synt_ab_N"/>
    <property type="match status" value="1"/>
</dbReference>
<feature type="domain" description="ATPsynthase alpha/beta subunit barrel-sandwich" evidence="9">
    <location>
        <begin position="121"/>
        <end position="205"/>
    </location>
</feature>
<keyword evidence="4" id="KW-0067">ATP-binding</keyword>
<reference evidence="11" key="1">
    <citation type="journal article" date="2015" name="Nature">
        <title>Complex archaea that bridge the gap between prokaryotes and eukaryotes.</title>
        <authorList>
            <person name="Spang A."/>
            <person name="Saw J.H."/>
            <person name="Jorgensen S.L."/>
            <person name="Zaremba-Niedzwiedzka K."/>
            <person name="Martijn J."/>
            <person name="Lind A.E."/>
            <person name="van Eijk R."/>
            <person name="Schleper C."/>
            <person name="Guy L."/>
            <person name="Ettema T.J."/>
        </authorList>
    </citation>
    <scope>NUCLEOTIDE SEQUENCE</scope>
</reference>
<evidence type="ECO:0000256" key="1">
    <source>
        <dbReference type="ARBA" id="ARBA00008936"/>
    </source>
</evidence>
<dbReference type="InterPro" id="IPR020003">
    <property type="entry name" value="ATPase_a/bsu_AS"/>
</dbReference>
<feature type="domain" description="ATPase F1/V1/A1 complex alpha/beta subunit nucleotide-binding" evidence="7">
    <location>
        <begin position="224"/>
        <end position="451"/>
    </location>
</feature>
<gene>
    <name evidence="11" type="ORF">LCGC14_1050920</name>
</gene>
<dbReference type="AlphaFoldDB" id="A0A0F9MNX4"/>
<evidence type="ECO:0000313" key="11">
    <source>
        <dbReference type="EMBL" id="KKN09010.1"/>
    </source>
</evidence>
<dbReference type="Gene3D" id="2.40.30.20">
    <property type="match status" value="1"/>
</dbReference>
<dbReference type="InterPro" id="IPR027417">
    <property type="entry name" value="P-loop_NTPase"/>
</dbReference>
<organism evidence="11">
    <name type="scientific">marine sediment metagenome</name>
    <dbReference type="NCBI Taxonomy" id="412755"/>
    <lineage>
        <taxon>unclassified sequences</taxon>
        <taxon>metagenomes</taxon>
        <taxon>ecological metagenomes</taxon>
    </lineage>
</organism>
<dbReference type="InterPro" id="IPR024034">
    <property type="entry name" value="ATPase_F1/V1_b/a_C"/>
</dbReference>
<evidence type="ECO:0000256" key="6">
    <source>
        <dbReference type="ARBA" id="ARBA00023065"/>
    </source>
</evidence>
<comment type="similarity">
    <text evidence="1">Belongs to the ATPase alpha/beta chains family.</text>
</comment>
<dbReference type="Pfam" id="PF16886">
    <property type="entry name" value="ATP-synt_ab_Xtn"/>
    <property type="match status" value="1"/>
</dbReference>
<dbReference type="InterPro" id="IPR055190">
    <property type="entry name" value="ATP-synt_VA_C"/>
</dbReference>
<feature type="domain" description="ATP synthase A/B type C-terminal" evidence="10">
    <location>
        <begin position="472"/>
        <end position="565"/>
    </location>
</feature>
<dbReference type="InterPro" id="IPR022878">
    <property type="entry name" value="V-ATPase_asu"/>
</dbReference>
<evidence type="ECO:0000259" key="8">
    <source>
        <dbReference type="Pfam" id="PF02874"/>
    </source>
</evidence>
<dbReference type="PANTHER" id="PTHR43607">
    <property type="entry name" value="V-TYPE PROTON ATPASE CATALYTIC SUBUNIT A"/>
    <property type="match status" value="1"/>
</dbReference>
<name>A0A0F9MNX4_9ZZZZ</name>
<dbReference type="InterPro" id="IPR031686">
    <property type="entry name" value="ATP-synth_a_Xtn"/>
</dbReference>
<dbReference type="CDD" id="cd18111">
    <property type="entry name" value="ATP-synt_V_A-type_alpha_C"/>
    <property type="match status" value="1"/>
</dbReference>
<keyword evidence="2" id="KW-0813">Transport</keyword>
<dbReference type="SUPFAM" id="SSF52540">
    <property type="entry name" value="P-loop containing nucleoside triphosphate hydrolases"/>
    <property type="match status" value="1"/>
</dbReference>
<evidence type="ECO:0000256" key="3">
    <source>
        <dbReference type="ARBA" id="ARBA00022741"/>
    </source>
</evidence>
<dbReference type="PROSITE" id="PS00152">
    <property type="entry name" value="ATPASE_ALPHA_BETA"/>
    <property type="match status" value="1"/>
</dbReference>
<dbReference type="EMBL" id="LAZR01004393">
    <property type="protein sequence ID" value="KKN09010.1"/>
    <property type="molecule type" value="Genomic_DNA"/>
</dbReference>
<dbReference type="Pfam" id="PF00006">
    <property type="entry name" value="ATP-synt_ab"/>
    <property type="match status" value="1"/>
</dbReference>
<keyword evidence="3" id="KW-0547">Nucleotide-binding</keyword>
<dbReference type="Gene3D" id="2.40.50.100">
    <property type="match status" value="1"/>
</dbReference>
<dbReference type="PANTHER" id="PTHR43607:SF1">
    <property type="entry name" value="H(+)-TRANSPORTING TWO-SECTOR ATPASE"/>
    <property type="match status" value="1"/>
</dbReference>
<keyword evidence="6" id="KW-0406">Ion transport</keyword>
<dbReference type="GO" id="GO:0046961">
    <property type="term" value="F:proton-transporting ATPase activity, rotational mechanism"/>
    <property type="evidence" value="ECO:0007669"/>
    <property type="project" value="InterPro"/>
</dbReference>
<dbReference type="HAMAP" id="MF_00309">
    <property type="entry name" value="ATP_synth_A_arch"/>
    <property type="match status" value="1"/>
</dbReference>
<accession>A0A0F9MNX4</accession>
<evidence type="ECO:0000259" key="7">
    <source>
        <dbReference type="Pfam" id="PF00006"/>
    </source>
</evidence>
<proteinExistence type="inferred from homology"/>
<sequence length="608" mass="68585">MKVLKKSVIKDKSGYISAIMGSLIKIKGLENHVHLHDLIRITNYNILGQVIQIYSNHVIVQCFENTIKVKLRDEVIGLNETLSMELAPGLLSNVFDGIQRPLEVVFNNFNSGKLERGIKFPPLSRSKIWHFIPSRKIDDLVESGDIIGSVQETQFLEHKIMVPPNFAGKLSFIATEGDYTIIDEIYRIPIEGKDKSFTMLQKWPITKGRPYKRKENPKEPLITGIRVIDLLFPLAKGGTTAIPGGFGTGKTVIQHLLAKWCDADVIVYIGCGEPGNEIANVLKQFSETKDPKSGSPLLERVILIANTSNMPVSAREASLFSGVTIAEYYRDMGYAVAVLADSTSRWAESLREISGLLEEMPAEEGYPAYLPSKLSSFYERAGVVKTLGKDSLGNERIGSLTIVGTLSPPAGDFSEPVTATTKRLVQVFWALDPALAYLKHYPAINWLNSYSNYPTYVADWWYEKDTDWPDIDFDWLKCRKQVNDILSEEQDLKHVIQLIGLKNLPIEHQLTLFIVKMIKNGFLIQSAYDDIDNYTSSKKMLAVIKLILLIYKEGKDHLNRGLLIEELIDPEIINSILRINQTVRNDDFQPIENLKTKLLETFRLLALE</sequence>
<dbReference type="NCBIfam" id="NF003220">
    <property type="entry name" value="PRK04192.1"/>
    <property type="match status" value="1"/>
</dbReference>
<dbReference type="CDD" id="cd01134">
    <property type="entry name" value="V_A-ATPase_A"/>
    <property type="match status" value="1"/>
</dbReference>
<evidence type="ECO:0000259" key="10">
    <source>
        <dbReference type="Pfam" id="PF22919"/>
    </source>
</evidence>
<dbReference type="Gene3D" id="3.40.50.300">
    <property type="entry name" value="P-loop containing nucleotide triphosphate hydrolases"/>
    <property type="match status" value="1"/>
</dbReference>
<evidence type="ECO:0000256" key="2">
    <source>
        <dbReference type="ARBA" id="ARBA00022448"/>
    </source>
</evidence>
<dbReference type="GO" id="GO:0005524">
    <property type="term" value="F:ATP binding"/>
    <property type="evidence" value="ECO:0007669"/>
    <property type="project" value="UniProtKB-KW"/>
</dbReference>
<protein>
    <recommendedName>
        <fullName evidence="12">AAA+ ATPase domain-containing protein</fullName>
    </recommendedName>
</protein>
<dbReference type="FunFam" id="2.40.50.100:FF:000008">
    <property type="entry name" value="V-type proton ATPase catalytic subunit A"/>
    <property type="match status" value="1"/>
</dbReference>